<evidence type="ECO:0008006" key="3">
    <source>
        <dbReference type="Google" id="ProtNLM"/>
    </source>
</evidence>
<feature type="non-terminal residue" evidence="1">
    <location>
        <position position="1"/>
    </location>
</feature>
<reference evidence="1" key="1">
    <citation type="submission" date="2021-02" db="EMBL/GenBank/DDBJ databases">
        <authorList>
            <person name="Dougan E. K."/>
            <person name="Rhodes N."/>
            <person name="Thang M."/>
            <person name="Chan C."/>
        </authorList>
    </citation>
    <scope>NUCLEOTIDE SEQUENCE</scope>
</reference>
<dbReference type="Proteomes" id="UP000649617">
    <property type="component" value="Unassembled WGS sequence"/>
</dbReference>
<organism evidence="1 2">
    <name type="scientific">Symbiodinium pilosum</name>
    <name type="common">Dinoflagellate</name>
    <dbReference type="NCBI Taxonomy" id="2952"/>
    <lineage>
        <taxon>Eukaryota</taxon>
        <taxon>Sar</taxon>
        <taxon>Alveolata</taxon>
        <taxon>Dinophyceae</taxon>
        <taxon>Suessiales</taxon>
        <taxon>Symbiodiniaceae</taxon>
        <taxon>Symbiodinium</taxon>
    </lineage>
</organism>
<dbReference type="OrthoDB" id="425534at2759"/>
<dbReference type="Gene3D" id="3.40.50.1820">
    <property type="entry name" value="alpha/beta hydrolase"/>
    <property type="match status" value="1"/>
</dbReference>
<dbReference type="SUPFAM" id="SSF53474">
    <property type="entry name" value="alpha/beta-Hydrolases"/>
    <property type="match status" value="1"/>
</dbReference>
<proteinExistence type="predicted"/>
<dbReference type="EMBL" id="CAJNIZ010045965">
    <property type="protein sequence ID" value="CAE7734985.1"/>
    <property type="molecule type" value="Genomic_DNA"/>
</dbReference>
<name>A0A812XLS9_SYMPI</name>
<protein>
    <recommendedName>
        <fullName evidence="3">AB hydrolase-1 domain-containing protein</fullName>
    </recommendedName>
</protein>
<comment type="caution">
    <text evidence="1">The sequence shown here is derived from an EMBL/GenBank/DDBJ whole genome shotgun (WGS) entry which is preliminary data.</text>
</comment>
<evidence type="ECO:0000313" key="2">
    <source>
        <dbReference type="Proteomes" id="UP000649617"/>
    </source>
</evidence>
<dbReference type="AlphaFoldDB" id="A0A812XLS9"/>
<evidence type="ECO:0000313" key="1">
    <source>
        <dbReference type="EMBL" id="CAE7734985.1"/>
    </source>
</evidence>
<keyword evidence="2" id="KW-1185">Reference proteome</keyword>
<accession>A0A812XLS9</accession>
<dbReference type="InterPro" id="IPR029058">
    <property type="entry name" value="AB_hydrolase_fold"/>
</dbReference>
<sequence>MSILGFSYGTAVAGVYGSTFPQFSKRLILNGVVDPFPDVKRRGLSDATGYTATWNGITTACDLTVEQNLKEHFQVELIRDASKPTTAALIMGLVDLACQKGGPQVSVAMACIEKYSGGKEVDGCPDNLTDDMLMDLPQLRRSKGTSLLSLASSTSVSRSKASDLSDWFGLSMQAMVMGTDTAGRLTEEAYIEAWKGWKAEYPYGTLWALKWAAATSTWPTNARPVPPVGHADVRPVIVGNLHDYNTAYLNAQLTKTAFPNGALVTWQ</sequence>
<gene>
    <name evidence="1" type="ORF">SPIL2461_LOCUS21121</name>
</gene>